<name>A0A0F4GCR2_9PEZI</name>
<proteinExistence type="predicted"/>
<gene>
    <name evidence="2" type="ORF">TI39_contig4132g00017</name>
</gene>
<dbReference type="OrthoDB" id="5418203at2759"/>
<evidence type="ECO:0000313" key="2">
    <source>
        <dbReference type="EMBL" id="KJX95124.1"/>
    </source>
</evidence>
<feature type="compositionally biased region" description="Acidic residues" evidence="1">
    <location>
        <begin position="29"/>
        <end position="42"/>
    </location>
</feature>
<keyword evidence="3" id="KW-1185">Reference proteome</keyword>
<feature type="compositionally biased region" description="Pro residues" evidence="1">
    <location>
        <begin position="46"/>
        <end position="65"/>
    </location>
</feature>
<dbReference type="EMBL" id="LAFY01004092">
    <property type="protein sequence ID" value="KJX95124.1"/>
    <property type="molecule type" value="Genomic_DNA"/>
</dbReference>
<accession>A0A0F4GCR2</accession>
<feature type="region of interest" description="Disordered" evidence="1">
    <location>
        <begin position="1"/>
        <end position="176"/>
    </location>
</feature>
<dbReference type="Proteomes" id="UP000033647">
    <property type="component" value="Unassembled WGS sequence"/>
</dbReference>
<comment type="caution">
    <text evidence="2">The sequence shown here is derived from an EMBL/GenBank/DDBJ whole genome shotgun (WGS) entry which is preliminary data.</text>
</comment>
<evidence type="ECO:0000256" key="1">
    <source>
        <dbReference type="SAM" id="MobiDB-lite"/>
    </source>
</evidence>
<reference evidence="2 3" key="1">
    <citation type="submission" date="2015-03" db="EMBL/GenBank/DDBJ databases">
        <title>RNA-seq based gene annotation and comparative genomics of four Zymoseptoria species reveal species-specific pathogenicity related genes and transposable element activity.</title>
        <authorList>
            <person name="Grandaubert J."/>
            <person name="Bhattacharyya A."/>
            <person name="Stukenbrock E.H."/>
        </authorList>
    </citation>
    <scope>NUCLEOTIDE SEQUENCE [LARGE SCALE GENOMIC DNA]</scope>
    <source>
        <strain evidence="2 3">Zb18110</strain>
    </source>
</reference>
<sequence length="176" mass="19295">MPSDSVKGVTASLEKLKIASTKKSAPAESWEDEADDSSDTETEISTPPPPPDSANLPGPPPPTPSSPRRQEAIDAQYKSLPAFNFVDGTFDTAPASSDALGSRSTGEERRPDKTTSVASRLIAAGIGQKAPRRTEEQRKYDQAMKVQEKKRRDKIKEEEERKKKEAEQAKKDIWGD</sequence>
<feature type="compositionally biased region" description="Basic and acidic residues" evidence="1">
    <location>
        <begin position="132"/>
        <end position="142"/>
    </location>
</feature>
<feature type="compositionally biased region" description="Basic and acidic residues" evidence="1">
    <location>
        <begin position="154"/>
        <end position="176"/>
    </location>
</feature>
<organism evidence="2 3">
    <name type="scientific">Zymoseptoria brevis</name>
    <dbReference type="NCBI Taxonomy" id="1047168"/>
    <lineage>
        <taxon>Eukaryota</taxon>
        <taxon>Fungi</taxon>
        <taxon>Dikarya</taxon>
        <taxon>Ascomycota</taxon>
        <taxon>Pezizomycotina</taxon>
        <taxon>Dothideomycetes</taxon>
        <taxon>Dothideomycetidae</taxon>
        <taxon>Mycosphaerellales</taxon>
        <taxon>Mycosphaerellaceae</taxon>
        <taxon>Zymoseptoria</taxon>
    </lineage>
</organism>
<protein>
    <recommendedName>
        <fullName evidence="4">Ubiquitin-like protein smt3</fullName>
    </recommendedName>
</protein>
<evidence type="ECO:0008006" key="4">
    <source>
        <dbReference type="Google" id="ProtNLM"/>
    </source>
</evidence>
<evidence type="ECO:0000313" key="3">
    <source>
        <dbReference type="Proteomes" id="UP000033647"/>
    </source>
</evidence>
<dbReference type="AlphaFoldDB" id="A0A0F4GCR2"/>